<dbReference type="InterPro" id="IPR000515">
    <property type="entry name" value="MetI-like"/>
</dbReference>
<dbReference type="AlphaFoldDB" id="A0A1E3UGP6"/>
<protein>
    <submittedName>
        <fullName evidence="10">Sugar ABC transporter permease</fullName>
    </submittedName>
</protein>
<feature type="transmembrane region" description="Helical" evidence="7">
    <location>
        <begin position="166"/>
        <end position="191"/>
    </location>
</feature>
<organism evidence="10 11">
    <name type="scientific">Eisenbergiella tayi</name>
    <dbReference type="NCBI Taxonomy" id="1432052"/>
    <lineage>
        <taxon>Bacteria</taxon>
        <taxon>Bacillati</taxon>
        <taxon>Bacillota</taxon>
        <taxon>Clostridia</taxon>
        <taxon>Lachnospirales</taxon>
        <taxon>Lachnospiraceae</taxon>
        <taxon>Eisenbergiella</taxon>
    </lineage>
</organism>
<evidence type="ECO:0000313" key="11">
    <source>
        <dbReference type="Proteomes" id="UP000094271"/>
    </source>
</evidence>
<keyword evidence="2 7" id="KW-0813">Transport</keyword>
<evidence type="ECO:0000313" key="9">
    <source>
        <dbReference type="EMBL" id="ODR47850.1"/>
    </source>
</evidence>
<keyword evidence="3" id="KW-1003">Cell membrane</keyword>
<feature type="transmembrane region" description="Helical" evidence="7">
    <location>
        <begin position="116"/>
        <end position="136"/>
    </location>
</feature>
<gene>
    <name evidence="10" type="ORF">BEI59_20390</name>
    <name evidence="9" type="ORF">BEI63_26285</name>
</gene>
<feature type="transmembrane region" description="Helical" evidence="7">
    <location>
        <begin position="83"/>
        <end position="104"/>
    </location>
</feature>
<dbReference type="OrthoDB" id="9785836at2"/>
<dbReference type="CDD" id="cd06261">
    <property type="entry name" value="TM_PBP2"/>
    <property type="match status" value="1"/>
</dbReference>
<evidence type="ECO:0000256" key="4">
    <source>
        <dbReference type="ARBA" id="ARBA00022692"/>
    </source>
</evidence>
<dbReference type="GO" id="GO:0005886">
    <property type="term" value="C:plasma membrane"/>
    <property type="evidence" value="ECO:0007669"/>
    <property type="project" value="UniProtKB-SubCell"/>
</dbReference>
<feature type="domain" description="ABC transmembrane type-1" evidence="8">
    <location>
        <begin position="79"/>
        <end position="296"/>
    </location>
</feature>
<keyword evidence="12" id="KW-1185">Reference proteome</keyword>
<evidence type="ECO:0000256" key="3">
    <source>
        <dbReference type="ARBA" id="ARBA00022475"/>
    </source>
</evidence>
<evidence type="ECO:0000313" key="10">
    <source>
        <dbReference type="EMBL" id="ODR48735.1"/>
    </source>
</evidence>
<reference evidence="10 11" key="2">
    <citation type="submission" date="2016-08" db="EMBL/GenBank/DDBJ databases">
        <authorList>
            <person name="Seilhamer J.J."/>
        </authorList>
    </citation>
    <scope>NUCLEOTIDE SEQUENCE [LARGE SCALE GENOMIC DNA]</scope>
    <source>
        <strain evidence="10 11">NML150140-1</strain>
    </source>
</reference>
<dbReference type="InterPro" id="IPR051393">
    <property type="entry name" value="ABC_transporter_permease"/>
</dbReference>
<dbReference type="Proteomes" id="UP000094271">
    <property type="component" value="Unassembled WGS sequence"/>
</dbReference>
<evidence type="ECO:0000313" key="12">
    <source>
        <dbReference type="Proteomes" id="UP000094869"/>
    </source>
</evidence>
<evidence type="ECO:0000256" key="2">
    <source>
        <dbReference type="ARBA" id="ARBA00022448"/>
    </source>
</evidence>
<proteinExistence type="inferred from homology"/>
<dbReference type="SUPFAM" id="SSF161098">
    <property type="entry name" value="MetI-like"/>
    <property type="match status" value="1"/>
</dbReference>
<dbReference type="Pfam" id="PF00528">
    <property type="entry name" value="BPD_transp_1"/>
    <property type="match status" value="1"/>
</dbReference>
<evidence type="ECO:0000259" key="8">
    <source>
        <dbReference type="PROSITE" id="PS50928"/>
    </source>
</evidence>
<dbReference type="EMBL" id="MEHA01000016">
    <property type="protein sequence ID" value="ODR48735.1"/>
    <property type="molecule type" value="Genomic_DNA"/>
</dbReference>
<evidence type="ECO:0000256" key="1">
    <source>
        <dbReference type="ARBA" id="ARBA00004651"/>
    </source>
</evidence>
<comment type="caution">
    <text evidence="10">The sequence shown here is derived from an EMBL/GenBank/DDBJ whole genome shotgun (WGS) entry which is preliminary data.</text>
</comment>
<dbReference type="InterPro" id="IPR035906">
    <property type="entry name" value="MetI-like_sf"/>
</dbReference>
<feature type="transmembrane region" description="Helical" evidence="7">
    <location>
        <begin position="275"/>
        <end position="296"/>
    </location>
</feature>
<keyword evidence="5 7" id="KW-1133">Transmembrane helix</keyword>
<dbReference type="PANTHER" id="PTHR30193:SF44">
    <property type="entry name" value="LACTOSE TRANSPORT SYSTEM PERMEASE PROTEIN LACF"/>
    <property type="match status" value="1"/>
</dbReference>
<dbReference type="GO" id="GO:0055085">
    <property type="term" value="P:transmembrane transport"/>
    <property type="evidence" value="ECO:0007669"/>
    <property type="project" value="InterPro"/>
</dbReference>
<dbReference type="Proteomes" id="UP000094869">
    <property type="component" value="Unassembled WGS sequence"/>
</dbReference>
<name>A0A1E3UGP6_9FIRM</name>
<dbReference type="RefSeq" id="WP_069408335.1">
    <property type="nucleotide sequence ID" value="NZ_DBFYTW010000011.1"/>
</dbReference>
<dbReference type="PANTHER" id="PTHR30193">
    <property type="entry name" value="ABC TRANSPORTER PERMEASE PROTEIN"/>
    <property type="match status" value="1"/>
</dbReference>
<feature type="transmembrane region" description="Helical" evidence="7">
    <location>
        <begin position="212"/>
        <end position="231"/>
    </location>
</feature>
<comment type="subcellular location">
    <subcellularLocation>
        <location evidence="1 7">Cell membrane</location>
        <topology evidence="1 7">Multi-pass membrane protein</topology>
    </subcellularLocation>
</comment>
<evidence type="ECO:0000256" key="5">
    <source>
        <dbReference type="ARBA" id="ARBA00022989"/>
    </source>
</evidence>
<reference evidence="9 12" key="1">
    <citation type="submission" date="2016-08" db="EMBL/GenBank/DDBJ databases">
        <title>Characterization of Isolates of Eisenbergiella tayi Derived from Blood Cultures, Using Whole Genome Sequencing.</title>
        <authorList>
            <person name="Bernier A.-M."/>
            <person name="Burdz T."/>
            <person name="Wiebe D."/>
            <person name="Bernard K."/>
        </authorList>
    </citation>
    <scope>NUCLEOTIDE SEQUENCE [LARGE SCALE GENOMIC DNA]</scope>
    <source>
        <strain evidence="9 12">NML120146</strain>
    </source>
</reference>
<evidence type="ECO:0000256" key="6">
    <source>
        <dbReference type="ARBA" id="ARBA00023136"/>
    </source>
</evidence>
<feature type="transmembrane region" description="Helical" evidence="7">
    <location>
        <begin position="21"/>
        <end position="44"/>
    </location>
</feature>
<accession>A0A1E3UGP6</accession>
<dbReference type="PROSITE" id="PS50928">
    <property type="entry name" value="ABC_TM1"/>
    <property type="match status" value="1"/>
</dbReference>
<keyword evidence="4 7" id="KW-0812">Transmembrane</keyword>
<dbReference type="EMBL" id="MEHD01000044">
    <property type="protein sequence ID" value="ODR47850.1"/>
    <property type="molecule type" value="Genomic_DNA"/>
</dbReference>
<evidence type="ECO:0000256" key="7">
    <source>
        <dbReference type="RuleBase" id="RU363032"/>
    </source>
</evidence>
<dbReference type="Gene3D" id="1.10.3720.10">
    <property type="entry name" value="MetI-like"/>
    <property type="match status" value="1"/>
</dbReference>
<sequence>MKKRLSAFGKELYTNKTLYSMFLPAAIILILFNYLPMFGLITAFKDFNFADGILGSPWIQPLTKNFEYLFASGSAARATFNTIFLNLLFIGFGLVFELGCALMFHELTRQKFKTAVQFGIFLPYFISWIVVGLFAYNLFNYEHGSLNAILKIFHAAPVNWYENPKAWIIILVIFRIWKMTGYGMIMYIAALGSIDVTYYEAAKIDGATRWQLIRHVSLPLIAPTAITLLLLNCGKIMNADFGMFYSLIGNNAQLYSTTDVLDTFIYRNLRLNGDVGMASAAGFYQSVISTAVLLLMNCLARKYNPDGALF</sequence>
<keyword evidence="6 7" id="KW-0472">Membrane</keyword>
<comment type="similarity">
    <text evidence="7">Belongs to the binding-protein-dependent transport system permease family.</text>
</comment>